<keyword evidence="3 6" id="KW-0547">Nucleotide-binding</keyword>
<dbReference type="InterPro" id="IPR011764">
    <property type="entry name" value="Biotin_carboxylation_dom"/>
</dbReference>
<dbReference type="SUPFAM" id="SSF51246">
    <property type="entry name" value="Rudiment single hybrid motif"/>
    <property type="match status" value="1"/>
</dbReference>
<evidence type="ECO:0000256" key="3">
    <source>
        <dbReference type="ARBA" id="ARBA00022741"/>
    </source>
</evidence>
<name>A0A2M7G6N4_9BACT</name>
<dbReference type="PANTHER" id="PTHR18866">
    <property type="entry name" value="CARBOXYLASE:PYRUVATE/ACETYL-COA/PROPIONYL-COA CARBOXYLASE"/>
    <property type="match status" value="1"/>
</dbReference>
<dbReference type="Proteomes" id="UP000231019">
    <property type="component" value="Unassembled WGS sequence"/>
</dbReference>
<dbReference type="PROSITE" id="PS50975">
    <property type="entry name" value="ATP_GRASP"/>
    <property type="match status" value="1"/>
</dbReference>
<dbReference type="Pfam" id="PF02785">
    <property type="entry name" value="Biotin_carb_C"/>
    <property type="match status" value="1"/>
</dbReference>
<dbReference type="InterPro" id="IPR005481">
    <property type="entry name" value="BC-like_N"/>
</dbReference>
<dbReference type="InterPro" id="IPR016185">
    <property type="entry name" value="PreATP-grasp_dom_sf"/>
</dbReference>
<keyword evidence="2" id="KW-0436">Ligase</keyword>
<accession>A0A2M7G6N4</accession>
<evidence type="ECO:0000259" key="7">
    <source>
        <dbReference type="PROSITE" id="PS50968"/>
    </source>
</evidence>
<dbReference type="InterPro" id="IPR011053">
    <property type="entry name" value="Single_hybrid_motif"/>
</dbReference>
<dbReference type="InterPro" id="IPR011761">
    <property type="entry name" value="ATP-grasp"/>
</dbReference>
<evidence type="ECO:0000256" key="6">
    <source>
        <dbReference type="PROSITE-ProRule" id="PRU00409"/>
    </source>
</evidence>
<dbReference type="InterPro" id="IPR050856">
    <property type="entry name" value="Biotin_carboxylase_complex"/>
</dbReference>
<reference evidence="10 11" key="1">
    <citation type="submission" date="2017-09" db="EMBL/GenBank/DDBJ databases">
        <title>Depth-based differentiation of microbial function through sediment-hosted aquifers and enrichment of novel symbionts in the deep terrestrial subsurface.</title>
        <authorList>
            <person name="Probst A.J."/>
            <person name="Ladd B."/>
            <person name="Jarett J.K."/>
            <person name="Geller-Mcgrath D.E."/>
            <person name="Sieber C.M."/>
            <person name="Emerson J.B."/>
            <person name="Anantharaman K."/>
            <person name="Thomas B.C."/>
            <person name="Malmstrom R."/>
            <person name="Stieglmeier M."/>
            <person name="Klingl A."/>
            <person name="Woyke T."/>
            <person name="Ryan C.M."/>
            <person name="Banfield J.F."/>
        </authorList>
    </citation>
    <scope>NUCLEOTIDE SEQUENCE [LARGE SCALE GENOMIC DNA]</scope>
    <source>
        <strain evidence="10">CG17_big_fil_post_rev_8_21_14_2_50_48_46</strain>
    </source>
</reference>
<evidence type="ECO:0000313" key="10">
    <source>
        <dbReference type="EMBL" id="PIW17563.1"/>
    </source>
</evidence>
<dbReference type="PROSITE" id="PS50979">
    <property type="entry name" value="BC"/>
    <property type="match status" value="1"/>
</dbReference>
<proteinExistence type="predicted"/>
<evidence type="ECO:0000256" key="1">
    <source>
        <dbReference type="ARBA" id="ARBA00001953"/>
    </source>
</evidence>
<dbReference type="InterPro" id="IPR000089">
    <property type="entry name" value="Biotin_lipoyl"/>
</dbReference>
<organism evidence="10 11">
    <name type="scientific">bacterium (Candidatus Blackallbacteria) CG17_big_fil_post_rev_8_21_14_2_50_48_46</name>
    <dbReference type="NCBI Taxonomy" id="2014261"/>
    <lineage>
        <taxon>Bacteria</taxon>
        <taxon>Candidatus Blackallbacteria</taxon>
    </lineage>
</organism>
<comment type="caution">
    <text evidence="10">The sequence shown here is derived from an EMBL/GenBank/DDBJ whole genome shotgun (WGS) entry which is preliminary data.</text>
</comment>
<dbReference type="Pfam" id="PF00289">
    <property type="entry name" value="Biotin_carb_N"/>
    <property type="match status" value="1"/>
</dbReference>
<dbReference type="GO" id="GO:0016874">
    <property type="term" value="F:ligase activity"/>
    <property type="evidence" value="ECO:0007669"/>
    <property type="project" value="UniProtKB-KW"/>
</dbReference>
<dbReference type="InterPro" id="IPR011054">
    <property type="entry name" value="Rudment_hybrid_motif"/>
</dbReference>
<feature type="domain" description="ATP-grasp" evidence="8">
    <location>
        <begin position="123"/>
        <end position="320"/>
    </location>
</feature>
<dbReference type="PROSITE" id="PS50968">
    <property type="entry name" value="BIOTINYL_LIPOYL"/>
    <property type="match status" value="1"/>
</dbReference>
<comment type="cofactor">
    <cofactor evidence="1">
        <name>biotin</name>
        <dbReference type="ChEBI" id="CHEBI:57586"/>
    </cofactor>
</comment>
<dbReference type="SMART" id="SM00878">
    <property type="entry name" value="Biotin_carb_C"/>
    <property type="match status" value="1"/>
</dbReference>
<feature type="domain" description="Lipoyl-binding" evidence="7">
    <location>
        <begin position="575"/>
        <end position="650"/>
    </location>
</feature>
<dbReference type="GO" id="GO:0046872">
    <property type="term" value="F:metal ion binding"/>
    <property type="evidence" value="ECO:0007669"/>
    <property type="project" value="InterPro"/>
</dbReference>
<dbReference type="Pfam" id="PF00364">
    <property type="entry name" value="Biotin_lipoyl"/>
    <property type="match status" value="1"/>
</dbReference>
<dbReference type="InterPro" id="IPR005479">
    <property type="entry name" value="CPAse_ATP-bd"/>
</dbReference>
<evidence type="ECO:0000256" key="4">
    <source>
        <dbReference type="ARBA" id="ARBA00022840"/>
    </source>
</evidence>
<evidence type="ECO:0000256" key="5">
    <source>
        <dbReference type="ARBA" id="ARBA00023267"/>
    </source>
</evidence>
<dbReference type="EMBL" id="PFFQ01000023">
    <property type="protein sequence ID" value="PIW17563.1"/>
    <property type="molecule type" value="Genomic_DNA"/>
</dbReference>
<dbReference type="Gene3D" id="3.30.470.20">
    <property type="entry name" value="ATP-grasp fold, B domain"/>
    <property type="match status" value="1"/>
</dbReference>
<dbReference type="PROSITE" id="PS00867">
    <property type="entry name" value="CPSASE_2"/>
    <property type="match status" value="1"/>
</dbReference>
<keyword evidence="5" id="KW-0092">Biotin</keyword>
<evidence type="ECO:0000313" key="11">
    <source>
        <dbReference type="Proteomes" id="UP000231019"/>
    </source>
</evidence>
<dbReference type="PANTHER" id="PTHR18866:SF33">
    <property type="entry name" value="METHYLCROTONOYL-COA CARBOXYLASE SUBUNIT ALPHA, MITOCHONDRIAL-RELATED"/>
    <property type="match status" value="1"/>
</dbReference>
<dbReference type="Gene3D" id="2.40.50.100">
    <property type="match status" value="1"/>
</dbReference>
<evidence type="ECO:0000259" key="8">
    <source>
        <dbReference type="PROSITE" id="PS50975"/>
    </source>
</evidence>
<feature type="domain" description="Biotin carboxylation" evidence="9">
    <location>
        <begin position="4"/>
        <end position="447"/>
    </location>
</feature>
<dbReference type="SUPFAM" id="SSF56059">
    <property type="entry name" value="Glutathione synthetase ATP-binding domain-like"/>
    <property type="match status" value="1"/>
</dbReference>
<sequence>MSKAFQRVLIANRGEIACRIIRACQSLGLETLAVYSEADREAPHVSQADRAFCIGPAPASASYLNIPRLLEIAKQAGAEALHPGYGFLAENPHFANACAQAGLVFIGPSVAVLESMGAKTAAREKALEAGLPVVPGFALTGLSPEAISTQAEALGYPLLVKAVGGGGGRGMRLVKGPEQLENALQSAAQEAQKSFSDARIYLEKYLHPVRHIEFQILGDQSGQVIHLGERECSIQRRYQKIIEEAPAPHFHPKLREAMGESALKLARLLHYVGAGTIEFILDSEDHYYFLEVNPRIQVEHPVTEAITGLDLVQWQIRLAQGEPLPLSQAEVQLKGHALEVRICAEDAQADFCPATGQMKVWELPGQLRIENGIQAGQVISSWYDSLLAKMISHADNREQALAQMKAALRKTRALGVSTNLQFLEAVCSDPEFQSGNLHTRWLESKTFPSRLPEALWMAALIWRLNSRLLSPLHLLGLPKGWRNLKGAAQHEFFRYHEKEIALTYRDLGNQRMEYLKDQSTEIFEILGFDSETLTFEYQNERFHVRYCFQDQRLWLYHPSWGNLSLEPLARLRVQPPQTKDTQDFHAQMPGRVLKIVAEIGKVVNEGETLLILESMKMETALLAPGSGKIIQCFVDADSPVTRGQKLLLFQLNSEDEASPVSPQG</sequence>
<gene>
    <name evidence="10" type="ORF">COW36_08695</name>
</gene>
<dbReference type="SUPFAM" id="SSF52440">
    <property type="entry name" value="PreATP-grasp domain"/>
    <property type="match status" value="1"/>
</dbReference>
<keyword evidence="4 6" id="KW-0067">ATP-binding</keyword>
<evidence type="ECO:0000256" key="2">
    <source>
        <dbReference type="ARBA" id="ARBA00022598"/>
    </source>
</evidence>
<dbReference type="Pfam" id="PF02786">
    <property type="entry name" value="CPSase_L_D2"/>
    <property type="match status" value="1"/>
</dbReference>
<dbReference type="FunFam" id="3.40.50.20:FF:000010">
    <property type="entry name" value="Propionyl-CoA carboxylase subunit alpha"/>
    <property type="match status" value="1"/>
</dbReference>
<protein>
    <submittedName>
        <fullName evidence="10">3-methylcrotonyl-CoA carboxylase</fullName>
    </submittedName>
</protein>
<dbReference type="CDD" id="cd06850">
    <property type="entry name" value="biotinyl_domain"/>
    <property type="match status" value="1"/>
</dbReference>
<dbReference type="SUPFAM" id="SSF51230">
    <property type="entry name" value="Single hybrid motif"/>
    <property type="match status" value="1"/>
</dbReference>
<evidence type="ECO:0000259" key="9">
    <source>
        <dbReference type="PROSITE" id="PS50979"/>
    </source>
</evidence>
<dbReference type="InterPro" id="IPR005482">
    <property type="entry name" value="Biotin_COase_C"/>
</dbReference>
<dbReference type="AlphaFoldDB" id="A0A2M7G6N4"/>
<dbReference type="GO" id="GO:0005524">
    <property type="term" value="F:ATP binding"/>
    <property type="evidence" value="ECO:0007669"/>
    <property type="project" value="UniProtKB-UniRule"/>
</dbReference>